<dbReference type="InterPro" id="IPR051534">
    <property type="entry name" value="CBASS_pafABC_assoc_protein"/>
</dbReference>
<evidence type="ECO:0000259" key="1">
    <source>
        <dbReference type="Pfam" id="PF13280"/>
    </source>
</evidence>
<dbReference type="PANTHER" id="PTHR34580:SF3">
    <property type="entry name" value="PROTEIN PAFB"/>
    <property type="match status" value="1"/>
</dbReference>
<sequence>MLTPEWIRTHVEGYQDLSDDAFLTKIHRDIATLARAGVPLESWQSADGQGTVYRLQSEQYQLPEVSFTPEESTVLGLAGEMGHSGELGVFARSGWTKLAAAGASRDLSQTPVFSTVNDVTVLPARMLTSILTIIRAGFRMSFSYTATPASTPVKRTMDPWGLVPLHDRLYLVGYDVDRQAPRSFRILRISDVHAKRTRAVHTETATSLQKIVEDSLRVGRQRIDALLSIPEGSAHELAAAGTRRPDGLVELRDVDRDWLVRTAAGFAYVVELIEPADAREEIIALLSEVH</sequence>
<dbReference type="OrthoDB" id="3268930at2"/>
<protein>
    <submittedName>
        <fullName evidence="2">WYL domain-containing protein</fullName>
    </submittedName>
</protein>
<evidence type="ECO:0000313" key="3">
    <source>
        <dbReference type="Proteomes" id="UP000266975"/>
    </source>
</evidence>
<dbReference type="Pfam" id="PF13280">
    <property type="entry name" value="WYL"/>
    <property type="match status" value="1"/>
</dbReference>
<dbReference type="InterPro" id="IPR026881">
    <property type="entry name" value="WYL_dom"/>
</dbReference>
<feature type="domain" description="WYL" evidence="1">
    <location>
        <begin position="126"/>
        <end position="193"/>
    </location>
</feature>
<gene>
    <name evidence="2" type="ORF">C5L39_01800</name>
</gene>
<dbReference type="PANTHER" id="PTHR34580">
    <property type="match status" value="1"/>
</dbReference>
<accession>A0A3M8KAA6</accession>
<dbReference type="EMBL" id="PTJO01000003">
    <property type="protein sequence ID" value="RNE49725.1"/>
    <property type="molecule type" value="Genomic_DNA"/>
</dbReference>
<dbReference type="PROSITE" id="PS52050">
    <property type="entry name" value="WYL"/>
    <property type="match status" value="1"/>
</dbReference>
<evidence type="ECO:0000313" key="2">
    <source>
        <dbReference type="EMBL" id="RNE49725.1"/>
    </source>
</evidence>
<organism evidence="2 3">
    <name type="scientific">Corynebacterium alimapuense</name>
    <dbReference type="NCBI Taxonomy" id="1576874"/>
    <lineage>
        <taxon>Bacteria</taxon>
        <taxon>Bacillati</taxon>
        <taxon>Actinomycetota</taxon>
        <taxon>Actinomycetes</taxon>
        <taxon>Mycobacteriales</taxon>
        <taxon>Corynebacteriaceae</taxon>
        <taxon>Corynebacterium</taxon>
    </lineage>
</organism>
<keyword evidence="3" id="KW-1185">Reference proteome</keyword>
<reference evidence="2 3" key="1">
    <citation type="submission" date="2018-02" db="EMBL/GenBank/DDBJ databases">
        <title>Corynebacterium alimpuense sp. nov., a marine obligate actinomycete isolated from sediments of Valparaiso bay, Chile.</title>
        <authorList>
            <person name="Claverias F."/>
            <person name="Gonzales-Siles L."/>
            <person name="Salva-Serra F."/>
            <person name="Inganaes E."/>
            <person name="Molin K."/>
            <person name="Cumsille A."/>
            <person name="Undabarrena A."/>
            <person name="Couve E."/>
            <person name="Moore E.R.B."/>
            <person name="Gomila M."/>
            <person name="Camara B."/>
        </authorList>
    </citation>
    <scope>NUCLEOTIDE SEQUENCE [LARGE SCALE GENOMIC DNA]</scope>
    <source>
        <strain evidence="2 3">CCUG 69366</strain>
    </source>
</reference>
<dbReference type="Proteomes" id="UP000266975">
    <property type="component" value="Unassembled WGS sequence"/>
</dbReference>
<proteinExistence type="predicted"/>
<dbReference type="AlphaFoldDB" id="A0A3M8KAA6"/>
<name>A0A3M8KAA6_9CORY</name>
<comment type="caution">
    <text evidence="2">The sequence shown here is derived from an EMBL/GenBank/DDBJ whole genome shotgun (WGS) entry which is preliminary data.</text>
</comment>